<dbReference type="Pfam" id="PF00144">
    <property type="entry name" value="Beta-lactamase"/>
    <property type="match status" value="1"/>
</dbReference>
<protein>
    <submittedName>
        <fullName evidence="3">D-alanyl-D-alanine carboxypeptidase</fullName>
        <ecNumber evidence="3">3.4.16.4</ecNumber>
    </submittedName>
</protein>
<proteinExistence type="predicted"/>
<dbReference type="EMBL" id="JACHJF010000038">
    <property type="protein sequence ID" value="MBB5122978.1"/>
    <property type="molecule type" value="Genomic_DNA"/>
</dbReference>
<dbReference type="InterPro" id="IPR012338">
    <property type="entry name" value="Beta-lactam/transpept-like"/>
</dbReference>
<evidence type="ECO:0000256" key="1">
    <source>
        <dbReference type="SAM" id="SignalP"/>
    </source>
</evidence>
<keyword evidence="3" id="KW-0645">Protease</keyword>
<name>A0A7W8BHS4_STREU</name>
<feature type="signal peptide" evidence="1">
    <location>
        <begin position="1"/>
        <end position="31"/>
    </location>
</feature>
<keyword evidence="3" id="KW-0121">Carboxypeptidase</keyword>
<dbReference type="Proteomes" id="UP000528608">
    <property type="component" value="Unassembled WGS sequence"/>
</dbReference>
<evidence type="ECO:0000313" key="3">
    <source>
        <dbReference type="EMBL" id="MBB5122978.1"/>
    </source>
</evidence>
<dbReference type="GO" id="GO:0009002">
    <property type="term" value="F:serine-type D-Ala-D-Ala carboxypeptidase activity"/>
    <property type="evidence" value="ECO:0007669"/>
    <property type="project" value="UniProtKB-EC"/>
</dbReference>
<accession>A0A7W8BHS4</accession>
<dbReference type="InterPro" id="IPR001466">
    <property type="entry name" value="Beta-lactam-related"/>
</dbReference>
<evidence type="ECO:0000313" key="4">
    <source>
        <dbReference type="Proteomes" id="UP000528608"/>
    </source>
</evidence>
<feature type="domain" description="Beta-lactamase-related" evidence="2">
    <location>
        <begin position="51"/>
        <end position="369"/>
    </location>
</feature>
<keyword evidence="1" id="KW-0732">Signal</keyword>
<comment type="caution">
    <text evidence="3">The sequence shown here is derived from an EMBL/GenBank/DDBJ whole genome shotgun (WGS) entry which is preliminary data.</text>
</comment>
<reference evidence="3 4" key="1">
    <citation type="submission" date="2020-08" db="EMBL/GenBank/DDBJ databases">
        <title>Genomic Encyclopedia of Type Strains, Phase III (KMG-III): the genomes of soil and plant-associated and newly described type strains.</title>
        <authorList>
            <person name="Whitman W."/>
        </authorList>
    </citation>
    <scope>NUCLEOTIDE SEQUENCE [LARGE SCALE GENOMIC DNA]</scope>
    <source>
        <strain evidence="3 4">CECT 3259</strain>
    </source>
</reference>
<dbReference type="OrthoDB" id="5177574at2"/>
<dbReference type="InterPro" id="IPR050491">
    <property type="entry name" value="AmpC-like"/>
</dbReference>
<evidence type="ECO:0000259" key="2">
    <source>
        <dbReference type="Pfam" id="PF00144"/>
    </source>
</evidence>
<feature type="chain" id="PRO_5030994422" evidence="1">
    <location>
        <begin position="32"/>
        <end position="385"/>
    </location>
</feature>
<sequence length="385" mass="40685">MRSGEVRAVIAAIAAAALAGAALLTPPPAGAAPVRTAAVSGHGRTRAAMDAAVGAGVPGVLARARDADGAWSGSAGVADMRTGRPPGPADRFRAGSISKTFVATVVLQLEHEGRLSVDDTVEKWLPGVVRGNGNDGRKVTLRQLLGHTSGIFEYAHDPAVHGRGEEYLEHRYDTWEPRQLVAVAMKHAPYFAPGTGWRYANTNYVLAAMVVERATGHPYGTEARRRIVEPLGLRSTVLPGTDSGLPAPAGRAYTAFPEDPGPTDVTEIDPSLFWAAGDLVTSAADLDRFYSALLRGGLLPPAQLREMTTVRPLTGVGSFTGYGLGLARYRTSCGKELWGHDGSVPGTQVMAFATRAAERLLVTYFNTNVFLLTPRAGDVVDAEFC</sequence>
<dbReference type="AlphaFoldDB" id="A0A7W8BHS4"/>
<dbReference type="Gene3D" id="3.40.710.10">
    <property type="entry name" value="DD-peptidase/beta-lactamase superfamily"/>
    <property type="match status" value="1"/>
</dbReference>
<dbReference type="EC" id="3.4.16.4" evidence="3"/>
<dbReference type="PANTHER" id="PTHR46825">
    <property type="entry name" value="D-ALANYL-D-ALANINE-CARBOXYPEPTIDASE/ENDOPEPTIDASE AMPH"/>
    <property type="match status" value="1"/>
</dbReference>
<gene>
    <name evidence="3" type="ORF">FHS36_006455</name>
</gene>
<dbReference type="SUPFAM" id="SSF56601">
    <property type="entry name" value="beta-lactamase/transpeptidase-like"/>
    <property type="match status" value="1"/>
</dbReference>
<keyword evidence="3" id="KW-0378">Hydrolase</keyword>
<organism evidence="3 4">
    <name type="scientific">Streptomyces eurocidicus</name>
    <name type="common">Streptoverticillium eurocidicus</name>
    <dbReference type="NCBI Taxonomy" id="66423"/>
    <lineage>
        <taxon>Bacteria</taxon>
        <taxon>Bacillati</taxon>
        <taxon>Actinomycetota</taxon>
        <taxon>Actinomycetes</taxon>
        <taxon>Kitasatosporales</taxon>
        <taxon>Streptomycetaceae</taxon>
        <taxon>Streptomyces</taxon>
    </lineage>
</organism>
<dbReference type="RefSeq" id="WP_102918815.1">
    <property type="nucleotide sequence ID" value="NZ_JACHJF010000038.1"/>
</dbReference>
<dbReference type="PANTHER" id="PTHR46825:SF7">
    <property type="entry name" value="D-ALANYL-D-ALANINE CARBOXYPEPTIDASE"/>
    <property type="match status" value="1"/>
</dbReference>